<dbReference type="InterPro" id="IPR029063">
    <property type="entry name" value="SAM-dependent_MTases_sf"/>
</dbReference>
<evidence type="ECO:0000313" key="3">
    <source>
        <dbReference type="Proteomes" id="UP001526430"/>
    </source>
</evidence>
<dbReference type="Proteomes" id="UP001526430">
    <property type="component" value="Unassembled WGS sequence"/>
</dbReference>
<dbReference type="Pfam" id="PF08241">
    <property type="entry name" value="Methyltransf_11"/>
    <property type="match status" value="1"/>
</dbReference>
<accession>A0ABT3NTC3</accession>
<keyword evidence="2" id="KW-0808">Transferase</keyword>
<dbReference type="EMBL" id="JAPFQI010000003">
    <property type="protein sequence ID" value="MCW8085405.1"/>
    <property type="molecule type" value="Genomic_DNA"/>
</dbReference>
<protein>
    <submittedName>
        <fullName evidence="2">Class I SAM-dependent methyltransferase</fullName>
    </submittedName>
</protein>
<dbReference type="RefSeq" id="WP_301589298.1">
    <property type="nucleotide sequence ID" value="NZ_JAPFQI010000003.1"/>
</dbReference>
<dbReference type="InterPro" id="IPR013216">
    <property type="entry name" value="Methyltransf_11"/>
</dbReference>
<dbReference type="Gene3D" id="3.40.50.150">
    <property type="entry name" value="Vaccinia Virus protein VP39"/>
    <property type="match status" value="1"/>
</dbReference>
<keyword evidence="3" id="KW-1185">Reference proteome</keyword>
<comment type="caution">
    <text evidence="2">The sequence shown here is derived from an EMBL/GenBank/DDBJ whole genome shotgun (WGS) entry which is preliminary data.</text>
</comment>
<gene>
    <name evidence="2" type="ORF">OF850_07190</name>
</gene>
<evidence type="ECO:0000259" key="1">
    <source>
        <dbReference type="Pfam" id="PF08241"/>
    </source>
</evidence>
<feature type="domain" description="Methyltransferase type 11" evidence="1">
    <location>
        <begin position="386"/>
        <end position="439"/>
    </location>
</feature>
<dbReference type="GO" id="GO:0032259">
    <property type="term" value="P:methylation"/>
    <property type="evidence" value="ECO:0007669"/>
    <property type="project" value="UniProtKB-KW"/>
</dbReference>
<dbReference type="GO" id="GO:0008168">
    <property type="term" value="F:methyltransferase activity"/>
    <property type="evidence" value="ECO:0007669"/>
    <property type="project" value="UniProtKB-KW"/>
</dbReference>
<proteinExistence type="predicted"/>
<sequence length="536" mass="59477">MLLFHPARAPEWGVPDPGPGRSVHFPGGAAKGVEPMGGRLSEPDAEGWARFHPDPAAPIHGLALMVPFLAGRGQSLSVELRPAPGSRLRIDFSGDVTRMRKAYVHLDAEGRVEQIGEELLSCETTPLPGDGWRLEARLLPIRSRMAWIGLHPENAGEQPLAWREARFETFLLDQPWGSRAEAGLVEEDGVLHACHAWSLFGDCGQLDFEIFRPGTALSGLALESPLPLSHASWITSDPPRGESPSWPEGLFPIPAPTRPPWPLQSPGLMERLGPEESWRGHRIRFLLDLPFEMERTKLGPEGFMRTLRLHAHFADGHRTVIEAKPSTKFVDNWSRLCDAHLARALEEGGEGQVFLELGARGPASIERRKELDPRWRYIASDIHDGPNVDLVADAHRLSEVLPAGSVGVCWSNSVMEHLLSPERVVLEANRLLRPGGLFVAVVPCSWPLHAEPWDFQRFTVHKWPALLNDRTGFEILDRFEMLDFATVPRLPYMPGLDRMPEAPSPGMTGVVARKTGPTQVTWEGWHPGLASGRYDP</sequence>
<dbReference type="SUPFAM" id="SSF53335">
    <property type="entry name" value="S-adenosyl-L-methionine-dependent methyltransferases"/>
    <property type="match status" value="1"/>
</dbReference>
<organism evidence="2 3">
    <name type="scientific">Sabulicella glaciei</name>
    <dbReference type="NCBI Taxonomy" id="2984948"/>
    <lineage>
        <taxon>Bacteria</taxon>
        <taxon>Pseudomonadati</taxon>
        <taxon>Pseudomonadota</taxon>
        <taxon>Alphaproteobacteria</taxon>
        <taxon>Acetobacterales</taxon>
        <taxon>Acetobacteraceae</taxon>
        <taxon>Sabulicella</taxon>
    </lineage>
</organism>
<keyword evidence="2" id="KW-0489">Methyltransferase</keyword>
<name>A0ABT3NTC3_9PROT</name>
<evidence type="ECO:0000313" key="2">
    <source>
        <dbReference type="EMBL" id="MCW8085405.1"/>
    </source>
</evidence>
<reference evidence="2 3" key="1">
    <citation type="submission" date="2022-10" db="EMBL/GenBank/DDBJ databases">
        <title>Roseococcus glaciei nov., sp. nov., isolated from glacier.</title>
        <authorList>
            <person name="Liu Q."/>
            <person name="Xin Y.-H."/>
        </authorList>
    </citation>
    <scope>NUCLEOTIDE SEQUENCE [LARGE SCALE GENOMIC DNA]</scope>
    <source>
        <strain evidence="2 3">MDT2-1-1</strain>
    </source>
</reference>